<gene>
    <name evidence="2" type="primary">RvY_18154-1</name>
    <name evidence="2" type="synonym">RvY_18154.1</name>
    <name evidence="2" type="ORF">RvY_18154</name>
</gene>
<dbReference type="Proteomes" id="UP000186922">
    <property type="component" value="Unassembled WGS sequence"/>
</dbReference>
<sequence length="165" mass="19083">MTATLRVDEYELEGLELLWLKVVGWKMIAVVGVLCAPGYDMEVFAKLRTSLQKIPPYLRRNLILLDDFNCPDIDWKDMSAKQPRTRELLSVIKEFGLFQRVRGVTRLSLVRQVNILPKLTFSNDHCGLHCLVKVWTVNFPTPPKPIWVLETGCQNNSVKKWLAWT</sequence>
<feature type="domain" description="Endonuclease/exonuclease/phosphatase" evidence="1">
    <location>
        <begin position="43"/>
        <end position="128"/>
    </location>
</feature>
<dbReference type="GO" id="GO:0003824">
    <property type="term" value="F:catalytic activity"/>
    <property type="evidence" value="ECO:0007669"/>
    <property type="project" value="InterPro"/>
</dbReference>
<reference evidence="2 3" key="1">
    <citation type="journal article" date="2016" name="Nat. Commun.">
        <title>Extremotolerant tardigrade genome and improved radiotolerance of human cultured cells by tardigrade-unique protein.</title>
        <authorList>
            <person name="Hashimoto T."/>
            <person name="Horikawa D.D."/>
            <person name="Saito Y."/>
            <person name="Kuwahara H."/>
            <person name="Kozuka-Hata H."/>
            <person name="Shin-I T."/>
            <person name="Minakuchi Y."/>
            <person name="Ohishi K."/>
            <person name="Motoyama A."/>
            <person name="Aizu T."/>
            <person name="Enomoto A."/>
            <person name="Kondo K."/>
            <person name="Tanaka S."/>
            <person name="Hara Y."/>
            <person name="Koshikawa S."/>
            <person name="Sagara H."/>
            <person name="Miura T."/>
            <person name="Yokobori S."/>
            <person name="Miyagawa K."/>
            <person name="Suzuki Y."/>
            <person name="Kubo T."/>
            <person name="Oyama M."/>
            <person name="Kohara Y."/>
            <person name="Fujiyama A."/>
            <person name="Arakawa K."/>
            <person name="Katayama T."/>
            <person name="Toyoda A."/>
            <person name="Kunieda T."/>
        </authorList>
    </citation>
    <scope>NUCLEOTIDE SEQUENCE [LARGE SCALE GENOMIC DNA]</scope>
    <source>
        <strain evidence="2 3">YOKOZUNA-1</strain>
    </source>
</reference>
<dbReference type="InterPro" id="IPR005135">
    <property type="entry name" value="Endo/exonuclease/phosphatase"/>
</dbReference>
<evidence type="ECO:0000313" key="3">
    <source>
        <dbReference type="Proteomes" id="UP000186922"/>
    </source>
</evidence>
<dbReference type="OrthoDB" id="6152807at2759"/>
<keyword evidence="3" id="KW-1185">Reference proteome</keyword>
<comment type="caution">
    <text evidence="2">The sequence shown here is derived from an EMBL/GenBank/DDBJ whole genome shotgun (WGS) entry which is preliminary data.</text>
</comment>
<evidence type="ECO:0000259" key="1">
    <source>
        <dbReference type="Pfam" id="PF14529"/>
    </source>
</evidence>
<evidence type="ECO:0000313" key="2">
    <source>
        <dbReference type="EMBL" id="GAV08471.1"/>
    </source>
</evidence>
<dbReference type="SUPFAM" id="SSF56219">
    <property type="entry name" value="DNase I-like"/>
    <property type="match status" value="1"/>
</dbReference>
<protein>
    <recommendedName>
        <fullName evidence="1">Endonuclease/exonuclease/phosphatase domain-containing protein</fullName>
    </recommendedName>
</protein>
<organism evidence="2 3">
    <name type="scientific">Ramazzottius varieornatus</name>
    <name type="common">Water bear</name>
    <name type="synonym">Tardigrade</name>
    <dbReference type="NCBI Taxonomy" id="947166"/>
    <lineage>
        <taxon>Eukaryota</taxon>
        <taxon>Metazoa</taxon>
        <taxon>Ecdysozoa</taxon>
        <taxon>Tardigrada</taxon>
        <taxon>Eutardigrada</taxon>
        <taxon>Parachela</taxon>
        <taxon>Hypsibioidea</taxon>
        <taxon>Ramazzottiidae</taxon>
        <taxon>Ramazzottius</taxon>
    </lineage>
</organism>
<accession>A0A1D1W4U6</accession>
<dbReference type="EMBL" id="BDGG01000018">
    <property type="protein sequence ID" value="GAV08471.1"/>
    <property type="molecule type" value="Genomic_DNA"/>
</dbReference>
<dbReference type="Pfam" id="PF14529">
    <property type="entry name" value="Exo_endo_phos_2"/>
    <property type="match status" value="1"/>
</dbReference>
<proteinExistence type="predicted"/>
<dbReference type="Gene3D" id="3.60.10.10">
    <property type="entry name" value="Endonuclease/exonuclease/phosphatase"/>
    <property type="match status" value="1"/>
</dbReference>
<name>A0A1D1W4U6_RAMVA</name>
<dbReference type="AlphaFoldDB" id="A0A1D1W4U6"/>
<dbReference type="InterPro" id="IPR036691">
    <property type="entry name" value="Endo/exonu/phosph_ase_sf"/>
</dbReference>